<evidence type="ECO:0000256" key="6">
    <source>
        <dbReference type="ARBA" id="ARBA00023002"/>
    </source>
</evidence>
<keyword evidence="3" id="KW-0001">2Fe-2S</keyword>
<dbReference type="PROSITE" id="PS51384">
    <property type="entry name" value="FAD_FR"/>
    <property type="match status" value="1"/>
</dbReference>
<name>A0A4U3KV21_9BACT</name>
<keyword evidence="11" id="KW-1133">Transmembrane helix</keyword>
<evidence type="ECO:0000256" key="5">
    <source>
        <dbReference type="ARBA" id="ARBA00022827"/>
    </source>
</evidence>
<keyword evidence="7" id="KW-0408">Iron</keyword>
<evidence type="ECO:0000256" key="3">
    <source>
        <dbReference type="ARBA" id="ARBA00022714"/>
    </source>
</evidence>
<comment type="caution">
    <text evidence="15">The sequence shown here is derived from an EMBL/GenBank/DDBJ whole genome shotgun (WGS) entry which is preliminary data.</text>
</comment>
<keyword evidence="8" id="KW-0411">Iron-sulfur</keyword>
<dbReference type="Proteomes" id="UP000305848">
    <property type="component" value="Unassembled WGS sequence"/>
</dbReference>
<gene>
    <name evidence="15" type="ORF">FC093_17145</name>
</gene>
<dbReference type="PANTHER" id="PTHR47354:SF6">
    <property type="entry name" value="NADH OXIDOREDUCTASE HCR"/>
    <property type="match status" value="1"/>
</dbReference>
<feature type="transmembrane region" description="Helical" evidence="11">
    <location>
        <begin position="193"/>
        <end position="214"/>
    </location>
</feature>
<proteinExistence type="inferred from homology"/>
<keyword evidence="4" id="KW-0479">Metal-binding</keyword>
<dbReference type="PROSITE" id="PS00197">
    <property type="entry name" value="2FE2S_FER_1"/>
    <property type="match status" value="1"/>
</dbReference>
<dbReference type="Pfam" id="PF00111">
    <property type="entry name" value="Fer2"/>
    <property type="match status" value="1"/>
</dbReference>
<dbReference type="PRINTS" id="PR00371">
    <property type="entry name" value="FPNCR"/>
</dbReference>
<dbReference type="SUPFAM" id="SSF54292">
    <property type="entry name" value="2Fe-2S ferredoxin-like"/>
    <property type="match status" value="1"/>
</dbReference>
<evidence type="ECO:0000256" key="2">
    <source>
        <dbReference type="ARBA" id="ARBA00022630"/>
    </source>
</evidence>
<keyword evidence="2" id="KW-0285">Flavoprotein</keyword>
<protein>
    <submittedName>
        <fullName evidence="15">2Fe-2S iron-sulfur cluster binding domain-containing protein</fullName>
    </submittedName>
</protein>
<dbReference type="GO" id="GO:0051537">
    <property type="term" value="F:2 iron, 2 sulfur cluster binding"/>
    <property type="evidence" value="ECO:0007669"/>
    <property type="project" value="UniProtKB-KW"/>
</dbReference>
<keyword evidence="16" id="KW-1185">Reference proteome</keyword>
<dbReference type="InterPro" id="IPR039261">
    <property type="entry name" value="FNR_nucleotide-bd"/>
</dbReference>
<dbReference type="RefSeq" id="WP_137263043.1">
    <property type="nucleotide sequence ID" value="NZ_SZQL01000015.1"/>
</dbReference>
<dbReference type="InterPro" id="IPR006058">
    <property type="entry name" value="2Fe2S_fd_BS"/>
</dbReference>
<evidence type="ECO:0000256" key="12">
    <source>
        <dbReference type="SAM" id="SignalP"/>
    </source>
</evidence>
<reference evidence="15 16" key="1">
    <citation type="submission" date="2019-05" db="EMBL/GenBank/DDBJ databases">
        <title>Panacibacter sp. strain 17mud1-8 Genome sequencing and assembly.</title>
        <authorList>
            <person name="Chhetri G."/>
        </authorList>
    </citation>
    <scope>NUCLEOTIDE SEQUENCE [LARGE SCALE GENOMIC DNA]</scope>
    <source>
        <strain evidence="15 16">17mud1-8</strain>
    </source>
</reference>
<dbReference type="Gene3D" id="3.40.50.80">
    <property type="entry name" value="Nucleotide-binding domain of ferredoxin-NADP reductase (FNR) module"/>
    <property type="match status" value="1"/>
</dbReference>
<sequence>MKCFHVFISILVSWAVFITAPFSTIAQTPDEHAKHHPQQQQSSMADSTGSMTSGANNAGKGGMSGMGEMMEEMGVPPKRELYPSMMQVPDMTPEKMDEIKRLAKERVNKGEALMSSGLEKLKAAVRNQNATEIQEANEQIRLGQSLFQSGLAAQQALSGYKDLRNTALQWFKQEMNLSQPETKQPHGFFGLSWFHYMIMALFALFAITMILMYFHKMKRANALVVRLAGSSTENIPLPGEALPPTAFTGIKNEPVEVNPDIAPSKSNSWSGNLKVAGIFVETPTVKTFRLTDPASGKLPFNYLPGQFVTVTVSANGVPVKRSYTIASSPTLRDCCEITVKHEEKGTVSHYLHTQVHEGDLLQLTGPSGKFTFTGQEADSIVLIAGGVGVTPMMSVIRYLTDRSWKGDIYFFFSCKDEDNIIFREEIEYLQKRFPNLHVFIILNEVEDNSKNAFIKGRISKEVLYEHVPEIISRRIHICGPPPMMDAVKEMLEELQVPKENVITEIFAGKLPPTKTEPLTPEEAGKTAVVTFARSKKTAVLPPQKTILEASEDVGVNIDYSCRVGTCGVCKTRLLAGRVKMDVEDALTNDDKNHNIILACQAKATEDVSVDA</sequence>
<dbReference type="InterPro" id="IPR017938">
    <property type="entry name" value="Riboflavin_synthase-like_b-brl"/>
</dbReference>
<evidence type="ECO:0000259" key="14">
    <source>
        <dbReference type="PROSITE" id="PS51384"/>
    </source>
</evidence>
<evidence type="ECO:0000256" key="10">
    <source>
        <dbReference type="SAM" id="MobiDB-lite"/>
    </source>
</evidence>
<dbReference type="InterPro" id="IPR001433">
    <property type="entry name" value="OxRdtase_FAD/NAD-bd"/>
</dbReference>
<dbReference type="InterPro" id="IPR001709">
    <property type="entry name" value="Flavoprot_Pyr_Nucl_cyt_Rdtase"/>
</dbReference>
<keyword evidence="11" id="KW-0472">Membrane</keyword>
<keyword evidence="12" id="KW-0732">Signal</keyword>
<evidence type="ECO:0000256" key="1">
    <source>
        <dbReference type="ARBA" id="ARBA00001974"/>
    </source>
</evidence>
<keyword evidence="6" id="KW-0560">Oxidoreductase</keyword>
<dbReference type="PRINTS" id="PR00406">
    <property type="entry name" value="CYTB5RDTASE"/>
</dbReference>
<comment type="similarity">
    <text evidence="9">In the N-terminal section; belongs to the FAD-binding oxidoreductase type 6 family.</text>
</comment>
<accession>A0A4U3KV21</accession>
<dbReference type="PROSITE" id="PS51085">
    <property type="entry name" value="2FE2S_FER_2"/>
    <property type="match status" value="1"/>
</dbReference>
<dbReference type="InterPro" id="IPR008333">
    <property type="entry name" value="Cbr1-like_FAD-bd_dom"/>
</dbReference>
<dbReference type="PANTHER" id="PTHR47354">
    <property type="entry name" value="NADH OXIDOREDUCTASE HCR"/>
    <property type="match status" value="1"/>
</dbReference>
<dbReference type="EMBL" id="SZQL01000015">
    <property type="protein sequence ID" value="TKK66311.1"/>
    <property type="molecule type" value="Genomic_DNA"/>
</dbReference>
<dbReference type="InterPro" id="IPR050415">
    <property type="entry name" value="MRET"/>
</dbReference>
<comment type="cofactor">
    <cofactor evidence="1">
        <name>FAD</name>
        <dbReference type="ChEBI" id="CHEBI:57692"/>
    </cofactor>
</comment>
<keyword evidence="11" id="KW-0812">Transmembrane</keyword>
<organism evidence="15 16">
    <name type="scientific">Ilyomonas limi</name>
    <dbReference type="NCBI Taxonomy" id="2575867"/>
    <lineage>
        <taxon>Bacteria</taxon>
        <taxon>Pseudomonadati</taxon>
        <taxon>Bacteroidota</taxon>
        <taxon>Chitinophagia</taxon>
        <taxon>Chitinophagales</taxon>
        <taxon>Chitinophagaceae</taxon>
        <taxon>Ilyomonas</taxon>
    </lineage>
</organism>
<dbReference type="Gene3D" id="2.40.30.10">
    <property type="entry name" value="Translation factors"/>
    <property type="match status" value="1"/>
</dbReference>
<dbReference type="InterPro" id="IPR012675">
    <property type="entry name" value="Beta-grasp_dom_sf"/>
</dbReference>
<dbReference type="Pfam" id="PF00970">
    <property type="entry name" value="FAD_binding_6"/>
    <property type="match status" value="1"/>
</dbReference>
<feature type="domain" description="FAD-binding FR-type" evidence="14">
    <location>
        <begin position="268"/>
        <end position="373"/>
    </location>
</feature>
<evidence type="ECO:0000256" key="11">
    <source>
        <dbReference type="SAM" id="Phobius"/>
    </source>
</evidence>
<feature type="signal peptide" evidence="12">
    <location>
        <begin position="1"/>
        <end position="26"/>
    </location>
</feature>
<dbReference type="InterPro" id="IPR036010">
    <property type="entry name" value="2Fe-2S_ferredoxin-like_sf"/>
</dbReference>
<evidence type="ECO:0000256" key="7">
    <source>
        <dbReference type="ARBA" id="ARBA00023004"/>
    </source>
</evidence>
<dbReference type="CDD" id="cd00207">
    <property type="entry name" value="fer2"/>
    <property type="match status" value="1"/>
</dbReference>
<evidence type="ECO:0000256" key="9">
    <source>
        <dbReference type="ARBA" id="ARBA00061434"/>
    </source>
</evidence>
<feature type="compositionally biased region" description="Polar residues" evidence="10">
    <location>
        <begin position="38"/>
        <end position="56"/>
    </location>
</feature>
<feature type="domain" description="2Fe-2S ferredoxin-type" evidence="13">
    <location>
        <begin position="527"/>
        <end position="611"/>
    </location>
</feature>
<evidence type="ECO:0000259" key="13">
    <source>
        <dbReference type="PROSITE" id="PS51085"/>
    </source>
</evidence>
<evidence type="ECO:0000256" key="8">
    <source>
        <dbReference type="ARBA" id="ARBA00023014"/>
    </source>
</evidence>
<dbReference type="InterPro" id="IPR001041">
    <property type="entry name" value="2Fe-2S_ferredoxin-type"/>
</dbReference>
<dbReference type="GO" id="GO:0046872">
    <property type="term" value="F:metal ion binding"/>
    <property type="evidence" value="ECO:0007669"/>
    <property type="project" value="UniProtKB-KW"/>
</dbReference>
<dbReference type="Pfam" id="PF00175">
    <property type="entry name" value="NAD_binding_1"/>
    <property type="match status" value="1"/>
</dbReference>
<keyword evidence="5" id="KW-0274">FAD</keyword>
<evidence type="ECO:0000313" key="15">
    <source>
        <dbReference type="EMBL" id="TKK66311.1"/>
    </source>
</evidence>
<evidence type="ECO:0000313" key="16">
    <source>
        <dbReference type="Proteomes" id="UP000305848"/>
    </source>
</evidence>
<dbReference type="Gene3D" id="3.10.20.30">
    <property type="match status" value="1"/>
</dbReference>
<dbReference type="CDD" id="cd06217">
    <property type="entry name" value="FNR_iron_sulfur_binding_3"/>
    <property type="match status" value="1"/>
</dbReference>
<dbReference type="SUPFAM" id="SSF52343">
    <property type="entry name" value="Ferredoxin reductase-like, C-terminal NADP-linked domain"/>
    <property type="match status" value="1"/>
</dbReference>
<dbReference type="InterPro" id="IPR017927">
    <property type="entry name" value="FAD-bd_FR_type"/>
</dbReference>
<dbReference type="SUPFAM" id="SSF63380">
    <property type="entry name" value="Riboflavin synthase domain-like"/>
    <property type="match status" value="1"/>
</dbReference>
<dbReference type="AlphaFoldDB" id="A0A4U3KV21"/>
<dbReference type="OrthoDB" id="9786134at2"/>
<evidence type="ECO:0000256" key="4">
    <source>
        <dbReference type="ARBA" id="ARBA00022723"/>
    </source>
</evidence>
<dbReference type="GO" id="GO:0016491">
    <property type="term" value="F:oxidoreductase activity"/>
    <property type="evidence" value="ECO:0007669"/>
    <property type="project" value="UniProtKB-KW"/>
</dbReference>
<feature type="chain" id="PRO_5020602755" evidence="12">
    <location>
        <begin position="27"/>
        <end position="611"/>
    </location>
</feature>
<feature type="region of interest" description="Disordered" evidence="10">
    <location>
        <begin position="29"/>
        <end position="70"/>
    </location>
</feature>